<dbReference type="InterPro" id="IPR001680">
    <property type="entry name" value="WD40_rpt"/>
</dbReference>
<sequence>MGKLVNRNQAAFIATCAGDSQVRVHDVERSETINVFDCHSRRVKRLETNRTEPFIFFSASEDGTIRQFDIRCPRNSASVASPNVLIDLSRHIGEEAEAKCLASNPVYPQLLAVGANDAYIRLFDRRFTPLQSSLAALIQASGSPEVSSLSQLPYEAARYFVPAQPLAENGAIEEYAMRASELITKKSHAEAVELYNEAIARWPHVAKLYTGRAVALIRRSWDGDIYGALADCHKAISLTSDEFTSSDADPQNSQTSNQISPTDSLRMTAKMLIARCLIPLGWVRAARSTLDEVRVRYIDRYFPAPETSIDANNNNNCGMKIFGTCPPEGPRMIYEIQDKETSLCELACKKNDQNPRLYPPEDTAKISENPPLVNEVNADPLPMDKEQSNGPPDLFSSPSSSSLEGVQTSSSHRECNCNECSIERRIKKTFSSSTDGNNSSFFEYRWRGEATDYEKRFLGHCNTTTDIKEATFFGGEEEYVAAGSDCGCMFIWDRATTNVVRVLRADSSTVNCVQPHPFTCLIASSGIDSVVRIWSPRPEDDDEWKDLVVEDHLVAAANNQDMLHQDPLEMMLRQMRNQHPSLRRHGTAASPNNNPPSDDGDDNSCEGNTDDREPWASDASFTTDANRCDSQPAIPSVDQKTNNESATFRTDASSSSLEPPIAACVLKDHPSLERTSRRRYQSRIVLGFPSGVGDVRPTGFVIRRRRRLGRRRSRQGAADRNHVEGEDPATTRSNSSQDGTESGEGNDGVGSGTVLELPCTWQFPARMAELRGGTEPTNKHTSPDG</sequence>
<feature type="compositionally biased region" description="Polar residues" evidence="4">
    <location>
        <begin position="638"/>
        <end position="657"/>
    </location>
</feature>
<evidence type="ECO:0000256" key="2">
    <source>
        <dbReference type="ARBA" id="ARBA00022737"/>
    </source>
</evidence>
<evidence type="ECO:0000256" key="1">
    <source>
        <dbReference type="ARBA" id="ARBA00022574"/>
    </source>
</evidence>
<dbReference type="GO" id="GO:0005737">
    <property type="term" value="C:cytoplasm"/>
    <property type="evidence" value="ECO:0007669"/>
    <property type="project" value="TreeGrafter"/>
</dbReference>
<feature type="compositionally biased region" description="Polar residues" evidence="4">
    <location>
        <begin position="619"/>
        <end position="629"/>
    </location>
</feature>
<dbReference type="InterPro" id="IPR045151">
    <property type="entry name" value="DCAF8"/>
</dbReference>
<feature type="compositionally biased region" description="Polar residues" evidence="4">
    <location>
        <begin position="730"/>
        <end position="740"/>
    </location>
</feature>
<dbReference type="Gene3D" id="1.25.40.10">
    <property type="entry name" value="Tetratricopeptide repeat domain"/>
    <property type="match status" value="1"/>
</dbReference>
<gene>
    <name evidence="5" type="ORF">MCOS_LOCUS8750</name>
</gene>
<proteinExistence type="predicted"/>
<dbReference type="STRING" id="53468.A0A0R3UM08"/>
<dbReference type="SUPFAM" id="SSF48452">
    <property type="entry name" value="TPR-like"/>
    <property type="match status" value="1"/>
</dbReference>
<keyword evidence="1 3" id="KW-0853">WD repeat</keyword>
<dbReference type="PANTHER" id="PTHR15574">
    <property type="entry name" value="WD REPEAT DOMAIN-CONTAINING FAMILY"/>
    <property type="match status" value="1"/>
</dbReference>
<dbReference type="PANTHER" id="PTHR15574:SF40">
    <property type="entry name" value="WD AND TETRATRICOPEPTIDE REPEATS PROTEIN 1"/>
    <property type="match status" value="1"/>
</dbReference>
<dbReference type="Gene3D" id="2.130.10.10">
    <property type="entry name" value="YVTN repeat-like/Quinoprotein amine dehydrogenase"/>
    <property type="match status" value="2"/>
</dbReference>
<evidence type="ECO:0008006" key="7">
    <source>
        <dbReference type="Google" id="ProtNLM"/>
    </source>
</evidence>
<evidence type="ECO:0000313" key="5">
    <source>
        <dbReference type="EMBL" id="VDD82747.1"/>
    </source>
</evidence>
<dbReference type="PROSITE" id="PS50082">
    <property type="entry name" value="WD_REPEATS_2"/>
    <property type="match status" value="1"/>
</dbReference>
<reference evidence="5 6" key="1">
    <citation type="submission" date="2018-10" db="EMBL/GenBank/DDBJ databases">
        <authorList>
            <consortium name="Pathogen Informatics"/>
        </authorList>
    </citation>
    <scope>NUCLEOTIDE SEQUENCE [LARGE SCALE GENOMIC DNA]</scope>
</reference>
<dbReference type="AlphaFoldDB" id="A0A0R3UM08"/>
<dbReference type="EMBL" id="UXSR01005567">
    <property type="protein sequence ID" value="VDD82747.1"/>
    <property type="molecule type" value="Genomic_DNA"/>
</dbReference>
<organism evidence="5 6">
    <name type="scientific">Mesocestoides corti</name>
    <name type="common">Flatworm</name>
    <dbReference type="NCBI Taxonomy" id="53468"/>
    <lineage>
        <taxon>Eukaryota</taxon>
        <taxon>Metazoa</taxon>
        <taxon>Spiralia</taxon>
        <taxon>Lophotrochozoa</taxon>
        <taxon>Platyhelminthes</taxon>
        <taxon>Cestoda</taxon>
        <taxon>Eucestoda</taxon>
        <taxon>Cyclophyllidea</taxon>
        <taxon>Mesocestoididae</taxon>
        <taxon>Mesocestoides</taxon>
    </lineage>
</organism>
<evidence type="ECO:0000256" key="4">
    <source>
        <dbReference type="SAM" id="MobiDB-lite"/>
    </source>
</evidence>
<dbReference type="OrthoDB" id="4869960at2759"/>
<feature type="region of interest" description="Disordered" evidence="4">
    <location>
        <begin position="355"/>
        <end position="407"/>
    </location>
</feature>
<dbReference type="Pfam" id="PF00400">
    <property type="entry name" value="WD40"/>
    <property type="match status" value="2"/>
</dbReference>
<dbReference type="GO" id="GO:0080008">
    <property type="term" value="C:Cul4-RING E3 ubiquitin ligase complex"/>
    <property type="evidence" value="ECO:0007669"/>
    <property type="project" value="TreeGrafter"/>
</dbReference>
<dbReference type="Proteomes" id="UP000267029">
    <property type="component" value="Unassembled WGS sequence"/>
</dbReference>
<dbReference type="SMART" id="SM00320">
    <property type="entry name" value="WD40"/>
    <property type="match status" value="4"/>
</dbReference>
<feature type="repeat" description="WD" evidence="3">
    <location>
        <begin position="503"/>
        <end position="535"/>
    </location>
</feature>
<protein>
    <recommendedName>
        <fullName evidence="7">WD and tetratricopeptide repeats protein 1</fullName>
    </recommendedName>
</protein>
<feature type="region of interest" description="Disordered" evidence="4">
    <location>
        <begin position="581"/>
        <end position="657"/>
    </location>
</feature>
<accession>A0A0R3UM08</accession>
<dbReference type="InterPro" id="IPR036322">
    <property type="entry name" value="WD40_repeat_dom_sf"/>
</dbReference>
<keyword evidence="2" id="KW-0677">Repeat</keyword>
<dbReference type="GO" id="GO:0045717">
    <property type="term" value="P:negative regulation of fatty acid biosynthetic process"/>
    <property type="evidence" value="ECO:0007669"/>
    <property type="project" value="TreeGrafter"/>
</dbReference>
<evidence type="ECO:0000256" key="3">
    <source>
        <dbReference type="PROSITE-ProRule" id="PRU00221"/>
    </source>
</evidence>
<feature type="region of interest" description="Disordered" evidence="4">
    <location>
        <begin position="706"/>
        <end position="785"/>
    </location>
</feature>
<dbReference type="InterPro" id="IPR011990">
    <property type="entry name" value="TPR-like_helical_dom_sf"/>
</dbReference>
<evidence type="ECO:0000313" key="6">
    <source>
        <dbReference type="Proteomes" id="UP000267029"/>
    </source>
</evidence>
<keyword evidence="6" id="KW-1185">Reference proteome</keyword>
<name>A0A0R3UM08_MESCO</name>
<dbReference type="SUPFAM" id="SSF50978">
    <property type="entry name" value="WD40 repeat-like"/>
    <property type="match status" value="1"/>
</dbReference>
<dbReference type="InterPro" id="IPR015943">
    <property type="entry name" value="WD40/YVTN_repeat-like_dom_sf"/>
</dbReference>